<proteinExistence type="predicted"/>
<protein>
    <submittedName>
        <fullName evidence="1">Uncharacterized protein</fullName>
    </submittedName>
</protein>
<evidence type="ECO:0000313" key="1">
    <source>
        <dbReference type="EMBL" id="CAD0087921.1"/>
    </source>
</evidence>
<evidence type="ECO:0000313" key="2">
    <source>
        <dbReference type="Proteomes" id="UP000716446"/>
    </source>
</evidence>
<gene>
    <name evidence="1" type="ORF">AWRI4619_LOCUS5039</name>
</gene>
<dbReference type="Proteomes" id="UP000716446">
    <property type="component" value="Unassembled WGS sequence"/>
</dbReference>
<organism evidence="1 2">
    <name type="scientific">Aureobasidium vineae</name>
    <dbReference type="NCBI Taxonomy" id="2773715"/>
    <lineage>
        <taxon>Eukaryota</taxon>
        <taxon>Fungi</taxon>
        <taxon>Dikarya</taxon>
        <taxon>Ascomycota</taxon>
        <taxon>Pezizomycotina</taxon>
        <taxon>Dothideomycetes</taxon>
        <taxon>Dothideomycetidae</taxon>
        <taxon>Dothideales</taxon>
        <taxon>Saccotheciaceae</taxon>
        <taxon>Aureobasidium</taxon>
    </lineage>
</organism>
<sequence>APLDYERPTETPKKSNSFDRKLMREAQEERRYFVYVYDYSENKTKIMKRRNLLERRDSEKIEPVTIPSKGSLAICTGDDGFGGGKTVVARVHINMALRLQKWLGLQQQLYIVDDMKRSGTSETRCC</sequence>
<keyword evidence="2" id="KW-1185">Reference proteome</keyword>
<dbReference type="AlphaFoldDB" id="A0A9N8P9P1"/>
<dbReference type="EMBL" id="CAIJEN010000006">
    <property type="protein sequence ID" value="CAD0087921.1"/>
    <property type="molecule type" value="Genomic_DNA"/>
</dbReference>
<reference evidence="1" key="1">
    <citation type="submission" date="2020-06" db="EMBL/GenBank/DDBJ databases">
        <authorList>
            <person name="Onetto C."/>
        </authorList>
    </citation>
    <scope>NUCLEOTIDE SEQUENCE</scope>
</reference>
<comment type="caution">
    <text evidence="1">The sequence shown here is derived from an EMBL/GenBank/DDBJ whole genome shotgun (WGS) entry which is preliminary data.</text>
</comment>
<name>A0A9N8P9P1_9PEZI</name>
<feature type="non-terminal residue" evidence="1">
    <location>
        <position position="126"/>
    </location>
</feature>
<accession>A0A9N8P9P1</accession>